<reference evidence="6" key="2">
    <citation type="submission" date="2025-08" db="UniProtKB">
        <authorList>
            <consortium name="Ensembl"/>
        </authorList>
    </citation>
    <scope>IDENTIFICATION</scope>
</reference>
<dbReference type="GO" id="GO:0007507">
    <property type="term" value="P:heart development"/>
    <property type="evidence" value="ECO:0007669"/>
    <property type="project" value="Ensembl"/>
</dbReference>
<feature type="coiled-coil region" evidence="4">
    <location>
        <begin position="658"/>
        <end position="685"/>
    </location>
</feature>
<dbReference type="SMART" id="SM00248">
    <property type="entry name" value="ANK"/>
    <property type="match status" value="8"/>
</dbReference>
<feature type="repeat" description="ANK" evidence="3">
    <location>
        <begin position="175"/>
        <end position="207"/>
    </location>
</feature>
<dbReference type="Ensembl" id="ENSTNIT00000010235.1">
    <property type="protein sequence ID" value="ENSTNIP00000010055.1"/>
    <property type="gene ID" value="ENSTNIG00000007252.1"/>
</dbReference>
<dbReference type="InterPro" id="IPR002110">
    <property type="entry name" value="Ankyrin_rpt"/>
</dbReference>
<dbReference type="PANTHER" id="PTHR24173:SF74">
    <property type="entry name" value="ANKYRIN REPEAT DOMAIN-CONTAINING PROTEIN 16"/>
    <property type="match status" value="1"/>
</dbReference>
<evidence type="ECO:0000256" key="2">
    <source>
        <dbReference type="ARBA" id="ARBA00023043"/>
    </source>
</evidence>
<evidence type="ECO:0000256" key="3">
    <source>
        <dbReference type="PROSITE-ProRule" id="PRU00023"/>
    </source>
</evidence>
<reference evidence="7" key="1">
    <citation type="journal article" date="2004" name="Nature">
        <title>Genome duplication in the teleost fish Tetraodon nigroviridis reveals the early vertebrate proto-karyotype.</title>
        <authorList>
            <person name="Jaillon O."/>
            <person name="Aury J.-M."/>
            <person name="Brunet F."/>
            <person name="Petit J.-L."/>
            <person name="Stange-Thomann N."/>
            <person name="Mauceli E."/>
            <person name="Bouneau L."/>
            <person name="Fischer C."/>
            <person name="Ozouf-Costaz C."/>
            <person name="Bernot A."/>
            <person name="Nicaud S."/>
            <person name="Jaffe D."/>
            <person name="Fisher S."/>
            <person name="Lutfalla G."/>
            <person name="Dossat C."/>
            <person name="Segurens B."/>
            <person name="Dasilva C."/>
            <person name="Salanoubat M."/>
            <person name="Levy M."/>
            <person name="Boudet N."/>
            <person name="Castellano S."/>
            <person name="Anthouard V."/>
            <person name="Jubin C."/>
            <person name="Castelli V."/>
            <person name="Katinka M."/>
            <person name="Vacherie B."/>
            <person name="Biemont C."/>
            <person name="Skalli Z."/>
            <person name="Cattolico L."/>
            <person name="Poulain J."/>
            <person name="De Berardinis V."/>
            <person name="Cruaud C."/>
            <person name="Duprat S."/>
            <person name="Brottier P."/>
            <person name="Coutanceau J.-P."/>
            <person name="Gouzy J."/>
            <person name="Parra G."/>
            <person name="Lardier G."/>
            <person name="Chapple C."/>
            <person name="McKernan K.J."/>
            <person name="McEwan P."/>
            <person name="Bosak S."/>
            <person name="Kellis M."/>
            <person name="Volff J.-N."/>
            <person name="Guigo R."/>
            <person name="Zody M.C."/>
            <person name="Mesirov J."/>
            <person name="Lindblad-Toh K."/>
            <person name="Birren B."/>
            <person name="Nusbaum C."/>
            <person name="Kahn D."/>
            <person name="Robinson-Rechavi M."/>
            <person name="Laudet V."/>
            <person name="Schachter V."/>
            <person name="Quetier F."/>
            <person name="Saurin W."/>
            <person name="Scarpelli C."/>
            <person name="Wincker P."/>
            <person name="Lander E.S."/>
            <person name="Weissenbach J."/>
            <person name="Roest Crollius H."/>
        </authorList>
    </citation>
    <scope>NUCLEOTIDE SEQUENCE [LARGE SCALE GENOMIC DNA]</scope>
</reference>
<keyword evidence="4" id="KW-0175">Coiled coil</keyword>
<feature type="repeat" description="ANK" evidence="3">
    <location>
        <begin position="142"/>
        <end position="174"/>
    </location>
</feature>
<dbReference type="PRINTS" id="PR01415">
    <property type="entry name" value="ANKYRIN"/>
</dbReference>
<dbReference type="AlphaFoldDB" id="H3CP72"/>
<dbReference type="GO" id="GO:0030178">
    <property type="term" value="P:negative regulation of Wnt signaling pathway"/>
    <property type="evidence" value="ECO:0007669"/>
    <property type="project" value="Ensembl"/>
</dbReference>
<feature type="repeat" description="ANK" evidence="3">
    <location>
        <begin position="43"/>
        <end position="75"/>
    </location>
</feature>
<evidence type="ECO:0000256" key="5">
    <source>
        <dbReference type="SAM" id="MobiDB-lite"/>
    </source>
</evidence>
<feature type="repeat" description="ANK" evidence="3">
    <location>
        <begin position="109"/>
        <end position="141"/>
    </location>
</feature>
<dbReference type="PANTHER" id="PTHR24173">
    <property type="entry name" value="ANKYRIN REPEAT CONTAINING"/>
    <property type="match status" value="1"/>
</dbReference>
<dbReference type="GO" id="GO:0042074">
    <property type="term" value="P:cell migration involved in gastrulation"/>
    <property type="evidence" value="ECO:0007669"/>
    <property type="project" value="Ensembl"/>
</dbReference>
<feature type="repeat" description="ANK" evidence="3">
    <location>
        <begin position="209"/>
        <end position="241"/>
    </location>
</feature>
<dbReference type="InParanoid" id="H3CP72"/>
<dbReference type="SUPFAM" id="SSF48403">
    <property type="entry name" value="Ankyrin repeat"/>
    <property type="match status" value="1"/>
</dbReference>
<feature type="region of interest" description="Disordered" evidence="5">
    <location>
        <begin position="505"/>
        <end position="627"/>
    </location>
</feature>
<keyword evidence="2 3" id="KW-0040">ANK repeat</keyword>
<evidence type="ECO:0000256" key="4">
    <source>
        <dbReference type="SAM" id="Coils"/>
    </source>
</evidence>
<name>H3CP72_TETNG</name>
<dbReference type="OMA" id="MKTEIHA"/>
<organism evidence="6 7">
    <name type="scientific">Tetraodon nigroviridis</name>
    <name type="common">Spotted green pufferfish</name>
    <name type="synonym">Chelonodon nigroviridis</name>
    <dbReference type="NCBI Taxonomy" id="99883"/>
    <lineage>
        <taxon>Eukaryota</taxon>
        <taxon>Metazoa</taxon>
        <taxon>Chordata</taxon>
        <taxon>Craniata</taxon>
        <taxon>Vertebrata</taxon>
        <taxon>Euteleostomi</taxon>
        <taxon>Actinopterygii</taxon>
        <taxon>Neopterygii</taxon>
        <taxon>Teleostei</taxon>
        <taxon>Neoteleostei</taxon>
        <taxon>Acanthomorphata</taxon>
        <taxon>Eupercaria</taxon>
        <taxon>Tetraodontiformes</taxon>
        <taxon>Tetradontoidea</taxon>
        <taxon>Tetraodontidae</taxon>
        <taxon>Tetraodon</taxon>
    </lineage>
</organism>
<dbReference type="PROSITE" id="PS50297">
    <property type="entry name" value="ANK_REP_REGION"/>
    <property type="match status" value="4"/>
</dbReference>
<dbReference type="GO" id="GO:0046330">
    <property type="term" value="P:positive regulation of JNK cascade"/>
    <property type="evidence" value="ECO:0007669"/>
    <property type="project" value="Ensembl"/>
</dbReference>
<dbReference type="HOGENOM" id="CLU_027072_0_0_1"/>
<feature type="region of interest" description="Disordered" evidence="5">
    <location>
        <begin position="272"/>
        <end position="371"/>
    </location>
</feature>
<reference evidence="6" key="3">
    <citation type="submission" date="2025-09" db="UniProtKB">
        <authorList>
            <consortium name="Ensembl"/>
        </authorList>
    </citation>
    <scope>IDENTIFICATION</scope>
</reference>
<dbReference type="PROSITE" id="PS50088">
    <property type="entry name" value="ANK_REPEAT"/>
    <property type="match status" value="6"/>
</dbReference>
<feature type="repeat" description="ANK" evidence="3">
    <location>
        <begin position="76"/>
        <end position="108"/>
    </location>
</feature>
<proteinExistence type="predicted"/>
<dbReference type="GO" id="GO:0001702">
    <property type="term" value="P:gastrulation with mouth forming second"/>
    <property type="evidence" value="ECO:0007669"/>
    <property type="project" value="Ensembl"/>
</dbReference>
<sequence length="690" mass="76288">MSQEEEAEVLALSEHLLIASHKGQADNVVQLINKGAKVAVTKYGRSPLHLAAHKGHLEVVHILLKAGCDLDIQDDGDQTAVHRAAMVGNAAVIRALLREGCALERQDKDGNTALHEASWHGFSRSVQLLVKAGANVHAKNKVGHTPLHLACQNGHIQSSKVLLLGGSRPDSRDQLGDSCLHVAARYNHVAVIRILLGAFCSVSHRNLQAGDTPLHVGATLNHKKTVRLLLEAGADTRTRNNAGQTALDQAREHNNPAVALLLTKAPQIQSVLRGRSVRKRREKLKAEGRTQSLPRDGSLPCKDSVSTQSSDGAPCRHEERTGPNAGGGKGAERKFNPSFSDPLRRKEMKQTEVSPRRKPGPRASACPPPIPPHSWKAYQLFTLYRSQDGRIMQAPLRGCRCEPLVRKLENQLQATKEEMKTEVHAVQDLINRRVGQQELRSRQQVRVLDKMAVERMSAERSQCLRSIEQRTLQERLETERSQASLVGELKRWCLSQLQNLELRLSGDPSGTELRAPPSATDAEGQGVEEASPATASNRPPSAQAVRPKALPAARADGRRRSPSLQDWDLESRQRQRGAPSPSERHRGKASCRGRDRQPGSCRNRQHRKPAEGRKAGLPEEQPSGGHALEVTQHFLEAVSTQLERWYEGKVEEARSEAYQRTQAERGALLERIAHLEEELRLLRKSRTDLP</sequence>
<dbReference type="Pfam" id="PF00023">
    <property type="entry name" value="Ank"/>
    <property type="match status" value="1"/>
</dbReference>
<dbReference type="STRING" id="99883.ENSTNIP00000010055"/>
<dbReference type="Proteomes" id="UP000007303">
    <property type="component" value="Unassembled WGS sequence"/>
</dbReference>
<dbReference type="InterPro" id="IPR036770">
    <property type="entry name" value="Ankyrin_rpt-contain_sf"/>
</dbReference>
<evidence type="ECO:0000313" key="6">
    <source>
        <dbReference type="Ensembl" id="ENSTNIP00000010055.1"/>
    </source>
</evidence>
<dbReference type="GO" id="GO:0048264">
    <property type="term" value="P:determination of ventral identity"/>
    <property type="evidence" value="ECO:0007669"/>
    <property type="project" value="Ensembl"/>
</dbReference>
<dbReference type="Pfam" id="PF12796">
    <property type="entry name" value="Ank_2"/>
    <property type="match status" value="2"/>
</dbReference>
<dbReference type="Gene3D" id="1.25.40.20">
    <property type="entry name" value="Ankyrin repeat-containing domain"/>
    <property type="match status" value="3"/>
</dbReference>
<feature type="compositionally biased region" description="Basic and acidic residues" evidence="5">
    <location>
        <begin position="608"/>
        <end position="617"/>
    </location>
</feature>
<protein>
    <submittedName>
        <fullName evidence="6">Ankyrin repeat domain 6b</fullName>
    </submittedName>
</protein>
<dbReference type="PROSITE" id="PS50096">
    <property type="entry name" value="IQ"/>
    <property type="match status" value="1"/>
</dbReference>
<keyword evidence="1" id="KW-0677">Repeat</keyword>
<dbReference type="GeneTree" id="ENSGT00940000155887"/>
<evidence type="ECO:0000313" key="7">
    <source>
        <dbReference type="Proteomes" id="UP000007303"/>
    </source>
</evidence>
<accession>H3CP72</accession>
<keyword evidence="7" id="KW-1185">Reference proteome</keyword>
<evidence type="ECO:0000256" key="1">
    <source>
        <dbReference type="ARBA" id="ARBA00022737"/>
    </source>
</evidence>